<evidence type="ECO:0000313" key="4">
    <source>
        <dbReference type="Proteomes" id="UP001597180"/>
    </source>
</evidence>
<dbReference type="InterPro" id="IPR000835">
    <property type="entry name" value="HTH_MarR-typ"/>
</dbReference>
<dbReference type="InterPro" id="IPR039422">
    <property type="entry name" value="MarR/SlyA-like"/>
</dbReference>
<dbReference type="Gene3D" id="1.10.10.10">
    <property type="entry name" value="Winged helix-like DNA-binding domain superfamily/Winged helix DNA-binding domain"/>
    <property type="match status" value="1"/>
</dbReference>
<dbReference type="InterPro" id="IPR036390">
    <property type="entry name" value="WH_DNA-bd_sf"/>
</dbReference>
<dbReference type="InterPro" id="IPR036388">
    <property type="entry name" value="WH-like_DNA-bd_sf"/>
</dbReference>
<accession>A0ABW3UHD9</accession>
<dbReference type="EMBL" id="JBHTLU010000012">
    <property type="protein sequence ID" value="MFD1219734.1"/>
    <property type="molecule type" value="Genomic_DNA"/>
</dbReference>
<gene>
    <name evidence="3" type="ORF">ACFQ4B_06365</name>
</gene>
<dbReference type="PANTHER" id="PTHR33164">
    <property type="entry name" value="TRANSCRIPTIONAL REGULATOR, MARR FAMILY"/>
    <property type="match status" value="1"/>
</dbReference>
<reference evidence="4" key="1">
    <citation type="journal article" date="2019" name="Int. J. Syst. Evol. Microbiol.">
        <title>The Global Catalogue of Microorganisms (GCM) 10K type strain sequencing project: providing services to taxonomists for standard genome sequencing and annotation.</title>
        <authorList>
            <consortium name="The Broad Institute Genomics Platform"/>
            <consortium name="The Broad Institute Genome Sequencing Center for Infectious Disease"/>
            <person name="Wu L."/>
            <person name="Ma J."/>
        </authorList>
    </citation>
    <scope>NUCLEOTIDE SEQUENCE [LARGE SCALE GENOMIC DNA]</scope>
    <source>
        <strain evidence="4">CCUG 53270</strain>
    </source>
</reference>
<proteinExistence type="predicted"/>
<dbReference type="Pfam" id="PF12802">
    <property type="entry name" value="MarR_2"/>
    <property type="match status" value="1"/>
</dbReference>
<evidence type="ECO:0000259" key="2">
    <source>
        <dbReference type="PROSITE" id="PS50995"/>
    </source>
</evidence>
<name>A0ABW3UHD9_9BACL</name>
<evidence type="ECO:0000313" key="3">
    <source>
        <dbReference type="EMBL" id="MFD1219734.1"/>
    </source>
</evidence>
<comment type="caution">
    <text evidence="3">The sequence shown here is derived from an EMBL/GenBank/DDBJ whole genome shotgun (WGS) entry which is preliminary data.</text>
</comment>
<keyword evidence="1" id="KW-0238">DNA-binding</keyword>
<dbReference type="PANTHER" id="PTHR33164:SF43">
    <property type="entry name" value="HTH-TYPE TRANSCRIPTIONAL REPRESSOR YETL"/>
    <property type="match status" value="1"/>
</dbReference>
<sequence>MNNNEALEQFITHMQTINRHLRSKVFDQQPDSLTRVQWLLLRHLHRNGTRTIGQLAVHLDVRPSTMSQMIDRLEKSRLVFRESSQPDARVKNVALTEQGKDLIRRTEALWIEALNDSFNQFTKQEQFELIGYMERLTERLNKNMRNS</sequence>
<dbReference type="RefSeq" id="WP_345594720.1">
    <property type="nucleotide sequence ID" value="NZ_BAABJG010000055.1"/>
</dbReference>
<protein>
    <submittedName>
        <fullName evidence="3">MarR family winged helix-turn-helix transcriptional regulator</fullName>
    </submittedName>
</protein>
<dbReference type="SUPFAM" id="SSF46785">
    <property type="entry name" value="Winged helix' DNA-binding domain"/>
    <property type="match status" value="1"/>
</dbReference>
<dbReference type="PROSITE" id="PS50995">
    <property type="entry name" value="HTH_MARR_2"/>
    <property type="match status" value="1"/>
</dbReference>
<evidence type="ECO:0000256" key="1">
    <source>
        <dbReference type="ARBA" id="ARBA00023125"/>
    </source>
</evidence>
<dbReference type="Proteomes" id="UP001597180">
    <property type="component" value="Unassembled WGS sequence"/>
</dbReference>
<feature type="domain" description="HTH marR-type" evidence="2">
    <location>
        <begin position="7"/>
        <end position="138"/>
    </location>
</feature>
<dbReference type="SMART" id="SM00347">
    <property type="entry name" value="HTH_MARR"/>
    <property type="match status" value="1"/>
</dbReference>
<keyword evidence="4" id="KW-1185">Reference proteome</keyword>
<organism evidence="3 4">
    <name type="scientific">Paenibacillus vulneris</name>
    <dbReference type="NCBI Taxonomy" id="1133364"/>
    <lineage>
        <taxon>Bacteria</taxon>
        <taxon>Bacillati</taxon>
        <taxon>Bacillota</taxon>
        <taxon>Bacilli</taxon>
        <taxon>Bacillales</taxon>
        <taxon>Paenibacillaceae</taxon>
        <taxon>Paenibacillus</taxon>
    </lineage>
</organism>
<dbReference type="PRINTS" id="PR00598">
    <property type="entry name" value="HTHMARR"/>
</dbReference>